<evidence type="ECO:0000256" key="6">
    <source>
        <dbReference type="ARBA" id="ARBA00022741"/>
    </source>
</evidence>
<dbReference type="SUPFAM" id="SSF81301">
    <property type="entry name" value="Nucleotidyltransferase"/>
    <property type="match status" value="1"/>
</dbReference>
<dbReference type="PANTHER" id="PTHR46173">
    <property type="entry name" value="CCA TRNA NUCLEOTIDYLTRANSFERASE 1, MITOCHONDRIAL"/>
    <property type="match status" value="1"/>
</dbReference>
<sequence>MPDEIVYILEKLQKHGYKSYVVGGSVRDYMLFKEPHDFDIATSARPEEIEELFKEHSLSDIGKKYGTIVIRVGIYDVEITTFRLESDYEKNRKPKSVIFTDKLEEDLKRRDFTINAMAMNSKGEIIDLFNGKDDLNKKIIRTVGSAKCRIEEDALRILRAIRFAGSFDFKIEEELYSEIIKNRNLIKNLSPERIKSEIDKMLLLDIPSKSFKIMADTKVLEIVFPELYKTVDYDQMTPYHEKTLFDHILCVVDNVPKKLSIRYAALFHDIEKPKTLSIDSYGIGHFYGHDDLGAIRAEDILKEYNSSNELINSVKSLVKEHMKAPEDTMTDKALRRLIKRVGKDNVLDLLDLMIADRICTTNGRDFEFLIKRQNRIKELLNEDVIIKEKFLKIDGNDLIKLGFNEGKLIGEILSYLEEIVLDDPSLNEKEILLNVVLEKYRS</sequence>
<organism evidence="13 14">
    <name type="scientific">Peptoniphilus stercorisuis</name>
    <dbReference type="NCBI Taxonomy" id="1436965"/>
    <lineage>
        <taxon>Bacteria</taxon>
        <taxon>Bacillati</taxon>
        <taxon>Bacillota</taxon>
        <taxon>Tissierellia</taxon>
        <taxon>Tissierellales</taxon>
        <taxon>Peptoniphilaceae</taxon>
        <taxon>Peptoniphilus</taxon>
    </lineage>
</organism>
<comment type="similarity">
    <text evidence="9">Belongs to the tRNA nucleotidyltransferase/poly(A) polymerase family.</text>
</comment>
<dbReference type="Gene3D" id="3.30.460.10">
    <property type="entry name" value="Beta Polymerase, domain 2"/>
    <property type="match status" value="1"/>
</dbReference>
<evidence type="ECO:0000256" key="1">
    <source>
        <dbReference type="ARBA" id="ARBA00001946"/>
    </source>
</evidence>
<keyword evidence="5" id="KW-0479">Metal-binding</keyword>
<comment type="cofactor">
    <cofactor evidence="1">
        <name>Mg(2+)</name>
        <dbReference type="ChEBI" id="CHEBI:18420"/>
    </cofactor>
</comment>
<evidence type="ECO:0000256" key="9">
    <source>
        <dbReference type="RuleBase" id="RU003953"/>
    </source>
</evidence>
<dbReference type="InterPro" id="IPR002646">
    <property type="entry name" value="PolA_pol_head_dom"/>
</dbReference>
<evidence type="ECO:0000313" key="14">
    <source>
        <dbReference type="Proteomes" id="UP001519306"/>
    </source>
</evidence>
<dbReference type="Pfam" id="PF01743">
    <property type="entry name" value="PolyA_pol"/>
    <property type="match status" value="1"/>
</dbReference>
<accession>A0ABS4KAW9</accession>
<dbReference type="InterPro" id="IPR043519">
    <property type="entry name" value="NT_sf"/>
</dbReference>
<dbReference type="InterPro" id="IPR032810">
    <property type="entry name" value="CCA-adding_enz_C"/>
</dbReference>
<dbReference type="Gene3D" id="1.10.3090.10">
    <property type="entry name" value="cca-adding enzyme, domain 2"/>
    <property type="match status" value="1"/>
</dbReference>
<dbReference type="RefSeq" id="WP_210060208.1">
    <property type="nucleotide sequence ID" value="NZ_JAGGLJ010000003.1"/>
</dbReference>
<dbReference type="GO" id="GO:0016787">
    <property type="term" value="F:hydrolase activity"/>
    <property type="evidence" value="ECO:0007669"/>
    <property type="project" value="UniProtKB-KW"/>
</dbReference>
<gene>
    <name evidence="13" type="ORF">J2Z71_000425</name>
</gene>
<dbReference type="EC" id="3.1.3.-" evidence="13"/>
<keyword evidence="13" id="KW-0378">Hydrolase</keyword>
<dbReference type="EMBL" id="JAGGLJ010000003">
    <property type="protein sequence ID" value="MBP2024902.1"/>
    <property type="molecule type" value="Genomic_DNA"/>
</dbReference>
<evidence type="ECO:0000259" key="12">
    <source>
        <dbReference type="Pfam" id="PF13735"/>
    </source>
</evidence>
<protein>
    <submittedName>
        <fullName evidence="13">tRNA nucleotidyltransferase (CCA-adding enzyme)</fullName>
        <ecNumber evidence="13">2.7.7.72</ecNumber>
        <ecNumber evidence="13">3.1.3.-</ecNumber>
        <ecNumber evidence="13">3.1.4.-</ecNumber>
    </submittedName>
</protein>
<reference evidence="13 14" key="1">
    <citation type="submission" date="2021-03" db="EMBL/GenBank/DDBJ databases">
        <title>Genomic Encyclopedia of Type Strains, Phase IV (KMG-IV): sequencing the most valuable type-strain genomes for metagenomic binning, comparative biology and taxonomic classification.</title>
        <authorList>
            <person name="Goeker M."/>
        </authorList>
    </citation>
    <scope>NUCLEOTIDE SEQUENCE [LARGE SCALE GENOMIC DNA]</scope>
    <source>
        <strain evidence="13 14">DSM 27563</strain>
    </source>
</reference>
<keyword evidence="7" id="KW-0460">Magnesium</keyword>
<evidence type="ECO:0000256" key="2">
    <source>
        <dbReference type="ARBA" id="ARBA00022679"/>
    </source>
</evidence>
<dbReference type="InterPro" id="IPR050264">
    <property type="entry name" value="Bact_CCA-adding_enz_type3_sf"/>
</dbReference>
<dbReference type="GO" id="GO:0004810">
    <property type="term" value="F:CCA tRNA nucleotidyltransferase activity"/>
    <property type="evidence" value="ECO:0007669"/>
    <property type="project" value="UniProtKB-EC"/>
</dbReference>
<evidence type="ECO:0000313" key="13">
    <source>
        <dbReference type="EMBL" id="MBP2024902.1"/>
    </source>
</evidence>
<dbReference type="Proteomes" id="UP001519306">
    <property type="component" value="Unassembled WGS sequence"/>
</dbReference>
<evidence type="ECO:0000259" key="10">
    <source>
        <dbReference type="Pfam" id="PF01743"/>
    </source>
</evidence>
<comment type="caution">
    <text evidence="13">The sequence shown here is derived from an EMBL/GenBank/DDBJ whole genome shotgun (WGS) entry which is preliminary data.</text>
</comment>
<dbReference type="InterPro" id="IPR032828">
    <property type="entry name" value="PolyA_RNA-bd"/>
</dbReference>
<keyword evidence="6" id="KW-0547">Nucleotide-binding</keyword>
<evidence type="ECO:0000256" key="5">
    <source>
        <dbReference type="ARBA" id="ARBA00022723"/>
    </source>
</evidence>
<dbReference type="SUPFAM" id="SSF81891">
    <property type="entry name" value="Poly A polymerase C-terminal region-like"/>
    <property type="match status" value="1"/>
</dbReference>
<dbReference type="Gene3D" id="1.10.246.80">
    <property type="match status" value="1"/>
</dbReference>
<name>A0ABS4KAW9_9FIRM</name>
<evidence type="ECO:0000256" key="8">
    <source>
        <dbReference type="ARBA" id="ARBA00022884"/>
    </source>
</evidence>
<keyword evidence="8 9" id="KW-0694">RNA-binding</keyword>
<dbReference type="Pfam" id="PF13735">
    <property type="entry name" value="tRNA_NucTran2_2"/>
    <property type="match status" value="1"/>
</dbReference>
<evidence type="ECO:0000256" key="4">
    <source>
        <dbReference type="ARBA" id="ARBA00022695"/>
    </source>
</evidence>
<evidence type="ECO:0000256" key="7">
    <source>
        <dbReference type="ARBA" id="ARBA00022842"/>
    </source>
</evidence>
<evidence type="ECO:0000256" key="3">
    <source>
        <dbReference type="ARBA" id="ARBA00022694"/>
    </source>
</evidence>
<keyword evidence="3" id="KW-0819">tRNA processing</keyword>
<dbReference type="CDD" id="cd05398">
    <property type="entry name" value="NT_ClassII-CCAase"/>
    <property type="match status" value="1"/>
</dbReference>
<feature type="domain" description="Poly A polymerase head" evidence="10">
    <location>
        <begin position="20"/>
        <end position="141"/>
    </location>
</feature>
<feature type="domain" description="CCA-adding enzyme C-terminal" evidence="12">
    <location>
        <begin position="296"/>
        <end position="436"/>
    </location>
</feature>
<evidence type="ECO:0000259" key="11">
    <source>
        <dbReference type="Pfam" id="PF12627"/>
    </source>
</evidence>
<keyword evidence="4 13" id="KW-0548">Nucleotidyltransferase</keyword>
<keyword evidence="14" id="KW-1185">Reference proteome</keyword>
<dbReference type="EC" id="3.1.4.-" evidence="13"/>
<dbReference type="EC" id="2.7.7.72" evidence="13"/>
<feature type="domain" description="tRNA nucleotidyltransferase/poly(A) polymerase RNA and SrmB- binding" evidence="11">
    <location>
        <begin position="168"/>
        <end position="227"/>
    </location>
</feature>
<keyword evidence="2 9" id="KW-0808">Transferase</keyword>
<dbReference type="Pfam" id="PF12627">
    <property type="entry name" value="PolyA_pol_RNAbd"/>
    <property type="match status" value="1"/>
</dbReference>
<dbReference type="PANTHER" id="PTHR46173:SF1">
    <property type="entry name" value="CCA TRNA NUCLEOTIDYLTRANSFERASE 1, MITOCHONDRIAL"/>
    <property type="match status" value="1"/>
</dbReference>
<proteinExistence type="inferred from homology"/>